<gene>
    <name evidence="2" type="ORF">GCM10017772_13260</name>
</gene>
<evidence type="ECO:0000313" key="2">
    <source>
        <dbReference type="EMBL" id="GHH69013.1"/>
    </source>
</evidence>
<name>A0A919KQV5_9MICO</name>
<comment type="caution">
    <text evidence="2">The sequence shown here is derived from an EMBL/GenBank/DDBJ whole genome shotgun (WGS) entry which is preliminary data.</text>
</comment>
<protein>
    <submittedName>
        <fullName evidence="2">Uncharacterized protein</fullName>
    </submittedName>
</protein>
<proteinExistence type="predicted"/>
<organism evidence="2 3">
    <name type="scientific">Promicromonospora soli</name>
    <dbReference type="NCBI Taxonomy" id="2035533"/>
    <lineage>
        <taxon>Bacteria</taxon>
        <taxon>Bacillati</taxon>
        <taxon>Actinomycetota</taxon>
        <taxon>Actinomycetes</taxon>
        <taxon>Micrococcales</taxon>
        <taxon>Promicromonosporaceae</taxon>
        <taxon>Promicromonospora</taxon>
    </lineage>
</organism>
<evidence type="ECO:0000313" key="3">
    <source>
        <dbReference type="Proteomes" id="UP000627369"/>
    </source>
</evidence>
<evidence type="ECO:0000256" key="1">
    <source>
        <dbReference type="SAM" id="MobiDB-lite"/>
    </source>
</evidence>
<accession>A0A919KQV5</accession>
<reference evidence="2" key="1">
    <citation type="journal article" date="2014" name="Int. J. Syst. Evol. Microbiol.">
        <title>Complete genome sequence of Corynebacterium casei LMG S-19264T (=DSM 44701T), isolated from a smear-ripened cheese.</title>
        <authorList>
            <consortium name="US DOE Joint Genome Institute (JGI-PGF)"/>
            <person name="Walter F."/>
            <person name="Albersmeier A."/>
            <person name="Kalinowski J."/>
            <person name="Ruckert C."/>
        </authorList>
    </citation>
    <scope>NUCLEOTIDE SEQUENCE</scope>
    <source>
        <strain evidence="2">CGMCC 4.7398</strain>
    </source>
</reference>
<keyword evidence="3" id="KW-1185">Reference proteome</keyword>
<sequence length="90" mass="9856">MLPGWTIRVPERSAATGPKDLATPSRRSVGVAFGMSLRRAVRAVGDDRGLAVESFKRLNRNIDRLGQDVKNLRRVRCPSVALAELLSDQG</sequence>
<feature type="region of interest" description="Disordered" evidence="1">
    <location>
        <begin position="1"/>
        <end position="23"/>
    </location>
</feature>
<dbReference type="EMBL" id="BNAS01000002">
    <property type="protein sequence ID" value="GHH69013.1"/>
    <property type="molecule type" value="Genomic_DNA"/>
</dbReference>
<dbReference type="AlphaFoldDB" id="A0A919KQV5"/>
<reference evidence="2" key="2">
    <citation type="submission" date="2020-09" db="EMBL/GenBank/DDBJ databases">
        <authorList>
            <person name="Sun Q."/>
            <person name="Zhou Y."/>
        </authorList>
    </citation>
    <scope>NUCLEOTIDE SEQUENCE</scope>
    <source>
        <strain evidence="2">CGMCC 4.7398</strain>
    </source>
</reference>
<dbReference type="Proteomes" id="UP000627369">
    <property type="component" value="Unassembled WGS sequence"/>
</dbReference>